<dbReference type="PANTHER" id="PTHR11614">
    <property type="entry name" value="PHOSPHOLIPASE-RELATED"/>
    <property type="match status" value="1"/>
</dbReference>
<dbReference type="Proteomes" id="UP001207626">
    <property type="component" value="Unassembled WGS sequence"/>
</dbReference>
<dbReference type="EMBL" id="JAMDLW010000088">
    <property type="protein sequence ID" value="MCY9523579.1"/>
    <property type="molecule type" value="Genomic_DNA"/>
</dbReference>
<organism evidence="2 3">
    <name type="scientific">Paenibacillus apiarius</name>
    <dbReference type="NCBI Taxonomy" id="46240"/>
    <lineage>
        <taxon>Bacteria</taxon>
        <taxon>Bacillati</taxon>
        <taxon>Bacillota</taxon>
        <taxon>Bacilli</taxon>
        <taxon>Bacillales</taxon>
        <taxon>Paenibacillaceae</taxon>
        <taxon>Paenibacillus</taxon>
    </lineage>
</organism>
<proteinExistence type="predicted"/>
<evidence type="ECO:0000259" key="1">
    <source>
        <dbReference type="Pfam" id="PF12146"/>
    </source>
</evidence>
<dbReference type="InterPro" id="IPR022742">
    <property type="entry name" value="Hydrolase_4"/>
</dbReference>
<name>A0ABT4E1U0_9BACL</name>
<dbReference type="InterPro" id="IPR051044">
    <property type="entry name" value="MAG_DAG_Lipase"/>
</dbReference>
<sequence>MYNDFKISTFRLKERDLKLNFRFWSPINPRGLLICIHGAGENSGQYCEIGTESVKRQIAFAAPDLRGFEQSDGQRGHIHRFKTYLDDLHQLIDYFENQVPKIPIYLFGHSLGGLIIIRYVHIMPLWPARFRGRLETYRAIYESYSCK</sequence>
<evidence type="ECO:0000313" key="3">
    <source>
        <dbReference type="Proteomes" id="UP001207626"/>
    </source>
</evidence>
<dbReference type="SUPFAM" id="SSF53474">
    <property type="entry name" value="alpha/beta-Hydrolases"/>
    <property type="match status" value="1"/>
</dbReference>
<reference evidence="2 3" key="1">
    <citation type="submission" date="2022-05" db="EMBL/GenBank/DDBJ databases">
        <title>Genome Sequencing of Bee-Associated Microbes.</title>
        <authorList>
            <person name="Dunlap C."/>
        </authorList>
    </citation>
    <scope>NUCLEOTIDE SEQUENCE [LARGE SCALE GENOMIC DNA]</scope>
    <source>
        <strain evidence="2 3">NRRL NRS-1438</strain>
    </source>
</reference>
<gene>
    <name evidence="2" type="ORF">M5X09_28705</name>
</gene>
<dbReference type="RefSeq" id="WP_087433791.1">
    <property type="nucleotide sequence ID" value="NZ_JAMDLV010000086.1"/>
</dbReference>
<feature type="domain" description="Serine aminopeptidase S33" evidence="1">
    <location>
        <begin position="28"/>
        <end position="121"/>
    </location>
</feature>
<evidence type="ECO:0000313" key="2">
    <source>
        <dbReference type="EMBL" id="MCY9523579.1"/>
    </source>
</evidence>
<keyword evidence="3" id="KW-1185">Reference proteome</keyword>
<dbReference type="Pfam" id="PF12146">
    <property type="entry name" value="Hydrolase_4"/>
    <property type="match status" value="1"/>
</dbReference>
<dbReference type="Gene3D" id="3.40.50.1820">
    <property type="entry name" value="alpha/beta hydrolase"/>
    <property type="match status" value="1"/>
</dbReference>
<dbReference type="InterPro" id="IPR029058">
    <property type="entry name" value="AB_hydrolase_fold"/>
</dbReference>
<comment type="caution">
    <text evidence="2">The sequence shown here is derived from an EMBL/GenBank/DDBJ whole genome shotgun (WGS) entry which is preliminary data.</text>
</comment>
<protein>
    <submittedName>
        <fullName evidence="2">Lysophospholipase</fullName>
    </submittedName>
</protein>
<accession>A0ABT4E1U0</accession>